<proteinExistence type="inferred from homology"/>
<dbReference type="STRING" id="561176.SAMN04488561_5101"/>
<dbReference type="InterPro" id="IPR036291">
    <property type="entry name" value="NAD(P)-bd_dom_sf"/>
</dbReference>
<dbReference type="SUPFAM" id="SSF51735">
    <property type="entry name" value="NAD(P)-binding Rossmann-fold domains"/>
    <property type="match status" value="1"/>
</dbReference>
<accession>A0A1H5PPU4</accession>
<organism evidence="4 5">
    <name type="scientific">Jiangella alba</name>
    <dbReference type="NCBI Taxonomy" id="561176"/>
    <lineage>
        <taxon>Bacteria</taxon>
        <taxon>Bacillati</taxon>
        <taxon>Actinomycetota</taxon>
        <taxon>Actinomycetes</taxon>
        <taxon>Jiangellales</taxon>
        <taxon>Jiangellaceae</taxon>
        <taxon>Jiangella</taxon>
    </lineage>
</organism>
<dbReference type="RefSeq" id="WP_069109091.1">
    <property type="nucleotide sequence ID" value="NZ_FNUC01000004.1"/>
</dbReference>
<evidence type="ECO:0000313" key="4">
    <source>
        <dbReference type="EMBL" id="SEF15850.1"/>
    </source>
</evidence>
<protein>
    <submittedName>
        <fullName evidence="4">Nucleoside-diphosphate-sugar epimerase</fullName>
    </submittedName>
</protein>
<dbReference type="Gene3D" id="3.40.50.720">
    <property type="entry name" value="NAD(P)-binding Rossmann-like Domain"/>
    <property type="match status" value="1"/>
</dbReference>
<name>A0A1H5PPU4_9ACTN</name>
<evidence type="ECO:0000313" key="5">
    <source>
        <dbReference type="Proteomes" id="UP000181980"/>
    </source>
</evidence>
<feature type="compositionally biased region" description="Low complexity" evidence="2">
    <location>
        <begin position="302"/>
        <end position="311"/>
    </location>
</feature>
<keyword evidence="5" id="KW-1185">Reference proteome</keyword>
<dbReference type="Proteomes" id="UP000181980">
    <property type="component" value="Unassembled WGS sequence"/>
</dbReference>
<dbReference type="PANTHER" id="PTHR43000">
    <property type="entry name" value="DTDP-D-GLUCOSE 4,6-DEHYDRATASE-RELATED"/>
    <property type="match status" value="1"/>
</dbReference>
<sequence length="321" mass="32502">MTGAVLVIGGTGFIGAAVARAAVAAGRRVVVTGHDAPGGPALPDLPDGVGHTVLDVTDRAAVDAVLADTNPAAIVHLAAFGVGASGLAAGARRRPALAVDVNIRGLANVIEAAAAHGVRRLCWSSSSTVYGPAAGRGTVDEDAALTPDLVYGATKVGAEQLARVLAADVGLPVTGLRLPLVYGPGRWYGGSQETLVRFLADLVAGRPARIEAWTGTADWIHVDDAAAALLAGVETDPPSPLYNVVGHRGGLAELVRAIVAASTTGRAEATVVEIPDGAPDLPLMDDRRIRAELGFSPRYGTAASGAADYAARLSPDTEEDL</sequence>
<evidence type="ECO:0000256" key="2">
    <source>
        <dbReference type="SAM" id="MobiDB-lite"/>
    </source>
</evidence>
<evidence type="ECO:0000256" key="1">
    <source>
        <dbReference type="ARBA" id="ARBA00007637"/>
    </source>
</evidence>
<dbReference type="CDD" id="cd08946">
    <property type="entry name" value="SDR_e"/>
    <property type="match status" value="1"/>
</dbReference>
<reference evidence="5" key="1">
    <citation type="submission" date="2016-10" db="EMBL/GenBank/DDBJ databases">
        <authorList>
            <person name="Varghese N."/>
            <person name="Submissions S."/>
        </authorList>
    </citation>
    <scope>NUCLEOTIDE SEQUENCE [LARGE SCALE GENOMIC DNA]</scope>
    <source>
        <strain evidence="5">DSM 45237</strain>
    </source>
</reference>
<feature type="region of interest" description="Disordered" evidence="2">
    <location>
        <begin position="299"/>
        <end position="321"/>
    </location>
</feature>
<gene>
    <name evidence="4" type="ORF">SAMN04488561_5101</name>
</gene>
<evidence type="ECO:0000259" key="3">
    <source>
        <dbReference type="Pfam" id="PF01370"/>
    </source>
</evidence>
<feature type="domain" description="NAD-dependent epimerase/dehydratase" evidence="3">
    <location>
        <begin position="5"/>
        <end position="244"/>
    </location>
</feature>
<dbReference type="OrthoDB" id="9803892at2"/>
<dbReference type="AlphaFoldDB" id="A0A1H5PPU4"/>
<comment type="similarity">
    <text evidence="1">Belongs to the NAD(P)-dependent epimerase/dehydratase family.</text>
</comment>
<dbReference type="Pfam" id="PF01370">
    <property type="entry name" value="Epimerase"/>
    <property type="match status" value="1"/>
</dbReference>
<dbReference type="PRINTS" id="PR00081">
    <property type="entry name" value="GDHRDH"/>
</dbReference>
<dbReference type="InterPro" id="IPR001509">
    <property type="entry name" value="Epimerase_deHydtase"/>
</dbReference>
<dbReference type="InterPro" id="IPR002347">
    <property type="entry name" value="SDR_fam"/>
</dbReference>
<dbReference type="EMBL" id="FNUC01000004">
    <property type="protein sequence ID" value="SEF15850.1"/>
    <property type="molecule type" value="Genomic_DNA"/>
</dbReference>